<keyword evidence="1" id="KW-0472">Membrane</keyword>
<proteinExistence type="predicted"/>
<feature type="transmembrane region" description="Helical" evidence="1">
    <location>
        <begin position="75"/>
        <end position="96"/>
    </location>
</feature>
<dbReference type="PANTHER" id="PTHR37507">
    <property type="entry name" value="SPORULATION PROTEIN YDCC"/>
    <property type="match status" value="1"/>
</dbReference>
<organism evidence="3 4">
    <name type="scientific">Sporosarcina thermotolerans</name>
    <dbReference type="NCBI Taxonomy" id="633404"/>
    <lineage>
        <taxon>Bacteria</taxon>
        <taxon>Bacillati</taxon>
        <taxon>Bacillota</taxon>
        <taxon>Bacilli</taxon>
        <taxon>Bacillales</taxon>
        <taxon>Caryophanaceae</taxon>
        <taxon>Sporosarcina</taxon>
    </lineage>
</organism>
<evidence type="ECO:0000313" key="4">
    <source>
        <dbReference type="Proteomes" id="UP001271648"/>
    </source>
</evidence>
<name>A0AAW9ABM2_9BACL</name>
<sequence length="548" mass="60883">MKDEEQRLSEFIDRLNEEKKPDDVHGDSGELKELYSTVKLVRALKEPEMPASDFWEKLANSLGTSTKRKSRKRNLFTGLIGIAAACLLVFAVLIPLTRTSIVAAMEKAFSEVQAYHGSIEIQSTNEEGETTIQAKMEVWADQKGRYYVKGNEGFNSGVITVNNGDKKWQLNPESQQIHILPTFPDTYPFTFELGNEINDITAALSTEIIGEDMIAGRSATILEVSPKGGEPYKVWIDNETNLPLKKQTAWQNALQYTVQYSEIEMMDVIPEEVLSFITPEGYEVIQTNPEKIVSDLQEAKAIAGFIPTLPNEETTGSSLKHIAVGLEEINVKSYYRFADDGEIVLSQKKADEALKPDYKSIIGLVNGQPAEIQQSVQEDAGLFGTRGKSAGMKAIHSVRWQEDGYEFSIVGNTPWKDIESFAKELTGGAIELPESNKISDTSPEIDVPYDLTVVENTQKSVDAGHSPWNLDPVFVAQVFASLQLSPGGIVGDYPIAYEELRVLQQTNSDAVVEVNSDKSSISKIYLKRLVRQDNTGIWTVVGYDLKHE</sequence>
<dbReference type="PANTHER" id="PTHR37507:SF2">
    <property type="entry name" value="SPORULATION PROTEIN YDCC"/>
    <property type="match status" value="1"/>
</dbReference>
<accession>A0AAW9ABM2</accession>
<keyword evidence="4" id="KW-1185">Reference proteome</keyword>
<dbReference type="Gene3D" id="2.50.20.10">
    <property type="entry name" value="Lipoprotein localisation LolA/LolB/LppX"/>
    <property type="match status" value="1"/>
</dbReference>
<dbReference type="InterPro" id="IPR033434">
    <property type="entry name" value="MucB/RseB_N"/>
</dbReference>
<evidence type="ECO:0000256" key="1">
    <source>
        <dbReference type="SAM" id="Phobius"/>
    </source>
</evidence>
<dbReference type="InterPro" id="IPR052944">
    <property type="entry name" value="Sporulation_related"/>
</dbReference>
<dbReference type="EMBL" id="JAUBDJ010000003">
    <property type="protein sequence ID" value="MDW0116561.1"/>
    <property type="molecule type" value="Genomic_DNA"/>
</dbReference>
<dbReference type="SUPFAM" id="SSF89392">
    <property type="entry name" value="Prokaryotic lipoproteins and lipoprotein localization factors"/>
    <property type="match status" value="1"/>
</dbReference>
<dbReference type="AlphaFoldDB" id="A0AAW9ABM2"/>
<evidence type="ECO:0000313" key="3">
    <source>
        <dbReference type="EMBL" id="MDW0116561.1"/>
    </source>
</evidence>
<keyword evidence="1" id="KW-0812">Transmembrane</keyword>
<keyword evidence="1" id="KW-1133">Transmembrane helix</keyword>
<reference evidence="3 4" key="1">
    <citation type="submission" date="2023-06" db="EMBL/GenBank/DDBJ databases">
        <title>Sporosarcina sp. nov., isolated from Korean traditional fermented seafood 'Jeotgal'.</title>
        <authorList>
            <person name="Yang A.I."/>
            <person name="Shin N.-R."/>
        </authorList>
    </citation>
    <scope>NUCLEOTIDE SEQUENCE [LARGE SCALE GENOMIC DNA]</scope>
    <source>
        <strain evidence="3 4">KCTC43456</strain>
    </source>
</reference>
<protein>
    <submittedName>
        <fullName evidence="3">Sigma-E factor regulatory protein RseB domain-containing protein</fullName>
    </submittedName>
</protein>
<dbReference type="Proteomes" id="UP001271648">
    <property type="component" value="Unassembled WGS sequence"/>
</dbReference>
<gene>
    <name evidence="3" type="ORF">QTL97_06415</name>
</gene>
<dbReference type="Pfam" id="PF03888">
    <property type="entry name" value="MucB_RseB"/>
    <property type="match status" value="1"/>
</dbReference>
<dbReference type="RefSeq" id="WP_317940458.1">
    <property type="nucleotide sequence ID" value="NZ_JAUBDJ010000003.1"/>
</dbReference>
<feature type="domain" description="MucB/RseB N-terminal" evidence="2">
    <location>
        <begin position="184"/>
        <end position="251"/>
    </location>
</feature>
<evidence type="ECO:0000259" key="2">
    <source>
        <dbReference type="Pfam" id="PF03888"/>
    </source>
</evidence>
<dbReference type="InterPro" id="IPR029046">
    <property type="entry name" value="LolA/LolB/LppX"/>
</dbReference>
<comment type="caution">
    <text evidence="3">The sequence shown here is derived from an EMBL/GenBank/DDBJ whole genome shotgun (WGS) entry which is preliminary data.</text>
</comment>